<evidence type="ECO:0000256" key="5">
    <source>
        <dbReference type="ARBA" id="ARBA00022989"/>
    </source>
</evidence>
<feature type="transmembrane region" description="Helical" evidence="8">
    <location>
        <begin position="322"/>
        <end position="341"/>
    </location>
</feature>
<evidence type="ECO:0000256" key="4">
    <source>
        <dbReference type="ARBA" id="ARBA00022692"/>
    </source>
</evidence>
<comment type="similarity">
    <text evidence="2">Belongs to the UPF0324 family.</text>
</comment>
<feature type="transmembrane region" description="Helical" evidence="8">
    <location>
        <begin position="137"/>
        <end position="156"/>
    </location>
</feature>
<feature type="transmembrane region" description="Helical" evidence="8">
    <location>
        <begin position="258"/>
        <end position="280"/>
    </location>
</feature>
<evidence type="ECO:0000313" key="10">
    <source>
        <dbReference type="Proteomes" id="UP000292039"/>
    </source>
</evidence>
<feature type="transmembrane region" description="Helical" evidence="8">
    <location>
        <begin position="218"/>
        <end position="238"/>
    </location>
</feature>
<comment type="subcellular location">
    <subcellularLocation>
        <location evidence="1">Cell membrane</location>
        <topology evidence="1">Multi-pass membrane protein</topology>
    </subcellularLocation>
</comment>
<gene>
    <name evidence="9" type="ORF">EV679_1236</name>
</gene>
<protein>
    <submittedName>
        <fullName evidence="9">Putative integral membrane protein (TIGR00698 family)</fullName>
    </submittedName>
</protein>
<feature type="transmembrane region" description="Helical" evidence="8">
    <location>
        <begin position="96"/>
        <end position="116"/>
    </location>
</feature>
<dbReference type="PANTHER" id="PTHR30106:SF2">
    <property type="entry name" value="UPF0324 INNER MEMBRANE PROTEIN YEIH"/>
    <property type="match status" value="1"/>
</dbReference>
<keyword evidence="4 8" id="KW-0812">Transmembrane</keyword>
<reference evidence="9 10" key="1">
    <citation type="submission" date="2019-02" db="EMBL/GenBank/DDBJ databases">
        <title>Genomic Encyclopedia of Type Strains, Phase IV (KMG-IV): sequencing the most valuable type-strain genomes for metagenomic binning, comparative biology and taxonomic classification.</title>
        <authorList>
            <person name="Goeker M."/>
        </authorList>
    </citation>
    <scope>NUCLEOTIDE SEQUENCE [LARGE SCALE GENOMIC DNA]</scope>
    <source>
        <strain evidence="9 10">DSM 16618</strain>
    </source>
</reference>
<feature type="transmembrane region" description="Helical" evidence="8">
    <location>
        <begin position="387"/>
        <end position="412"/>
    </location>
</feature>
<sequence length="413" mass="42469">MTANNILTAGRDGCPALRGEAKEDRPAREGQGMLHEGSPALTAGAAYAAAAAPARVSPGAQAPAGRSWQPGALVAGLLLTGSIAAAAQWLSSQPWAQTHGIAALTLAIVLGMLVGNTVYPSVAGRLGAGVDFSKTRLLRAGIVLYGLRLTFSDVALVGYEGVLLDACMLLSTFCLAWWLGTRWLSLDRQTALLIGAGSSICGAAAVMAAGPVVGGRAAQISVAVATVVIFGTLAMFAWPALYHLGQEWGWVHMDARQAGVFIGATVHEVAQVVAAGRALGSDAADAAVIAKMVRVMMLAPFLLGLALLLARRGASNGAPAQGRRGIAIPWFAFGFILMAAFNSLVELPSELVRVALDLDTIMLAMAMAALGLTTHVSALRRAGLRPLLLAAMLFAWLLGGGLAMNALVHALLA</sequence>
<evidence type="ECO:0000256" key="8">
    <source>
        <dbReference type="SAM" id="Phobius"/>
    </source>
</evidence>
<dbReference type="EMBL" id="SGWZ01000001">
    <property type="protein sequence ID" value="RZS74026.1"/>
    <property type="molecule type" value="Genomic_DNA"/>
</dbReference>
<feature type="transmembrane region" description="Helical" evidence="8">
    <location>
        <begin position="191"/>
        <end position="212"/>
    </location>
</feature>
<keyword evidence="6 8" id="KW-0472">Membrane</keyword>
<keyword evidence="3" id="KW-1003">Cell membrane</keyword>
<feature type="transmembrane region" description="Helical" evidence="8">
    <location>
        <begin position="292"/>
        <end position="310"/>
    </location>
</feature>
<feature type="compositionally biased region" description="Basic and acidic residues" evidence="7">
    <location>
        <begin position="19"/>
        <end position="28"/>
    </location>
</feature>
<accession>A0A4Q7N2F1</accession>
<feature type="transmembrane region" description="Helical" evidence="8">
    <location>
        <begin position="162"/>
        <end position="179"/>
    </location>
</feature>
<evidence type="ECO:0000256" key="3">
    <source>
        <dbReference type="ARBA" id="ARBA00022475"/>
    </source>
</evidence>
<dbReference type="AlphaFoldDB" id="A0A4Q7N2F1"/>
<dbReference type="Pfam" id="PF03601">
    <property type="entry name" value="Cons_hypoth698"/>
    <property type="match status" value="1"/>
</dbReference>
<dbReference type="PANTHER" id="PTHR30106">
    <property type="entry name" value="INNER MEMBRANE PROTEIN YEIH-RELATED"/>
    <property type="match status" value="1"/>
</dbReference>
<dbReference type="GO" id="GO:0005886">
    <property type="term" value="C:plasma membrane"/>
    <property type="evidence" value="ECO:0007669"/>
    <property type="project" value="UniProtKB-SubCell"/>
</dbReference>
<dbReference type="RefSeq" id="WP_242611427.1">
    <property type="nucleotide sequence ID" value="NZ_CBCSEB010000007.1"/>
</dbReference>
<proteinExistence type="inferred from homology"/>
<dbReference type="InterPro" id="IPR018383">
    <property type="entry name" value="UPF0324_pro"/>
</dbReference>
<evidence type="ECO:0000256" key="7">
    <source>
        <dbReference type="SAM" id="MobiDB-lite"/>
    </source>
</evidence>
<feature type="transmembrane region" description="Helical" evidence="8">
    <location>
        <begin position="71"/>
        <end position="90"/>
    </location>
</feature>
<dbReference type="NCBIfam" id="TIGR00698">
    <property type="entry name" value="YeiH family putative sulfate export transporter"/>
    <property type="match status" value="1"/>
</dbReference>
<evidence type="ECO:0000256" key="6">
    <source>
        <dbReference type="ARBA" id="ARBA00023136"/>
    </source>
</evidence>
<evidence type="ECO:0000256" key="1">
    <source>
        <dbReference type="ARBA" id="ARBA00004651"/>
    </source>
</evidence>
<evidence type="ECO:0000256" key="2">
    <source>
        <dbReference type="ARBA" id="ARBA00007977"/>
    </source>
</evidence>
<name>A0A4Q7N2F1_9BURK</name>
<feature type="transmembrane region" description="Helical" evidence="8">
    <location>
        <begin position="361"/>
        <end position="380"/>
    </location>
</feature>
<keyword evidence="5 8" id="KW-1133">Transmembrane helix</keyword>
<dbReference type="Proteomes" id="UP000292039">
    <property type="component" value="Unassembled WGS sequence"/>
</dbReference>
<organism evidence="9 10">
    <name type="scientific">Kerstersia gyiorum</name>
    <dbReference type="NCBI Taxonomy" id="206506"/>
    <lineage>
        <taxon>Bacteria</taxon>
        <taxon>Pseudomonadati</taxon>
        <taxon>Pseudomonadota</taxon>
        <taxon>Betaproteobacteria</taxon>
        <taxon>Burkholderiales</taxon>
        <taxon>Alcaligenaceae</taxon>
        <taxon>Kerstersia</taxon>
    </lineage>
</organism>
<dbReference type="InterPro" id="IPR004630">
    <property type="entry name" value="UPF0324_YeiH-like"/>
</dbReference>
<comment type="caution">
    <text evidence="9">The sequence shown here is derived from an EMBL/GenBank/DDBJ whole genome shotgun (WGS) entry which is preliminary data.</text>
</comment>
<evidence type="ECO:0000313" key="9">
    <source>
        <dbReference type="EMBL" id="RZS74026.1"/>
    </source>
</evidence>
<feature type="region of interest" description="Disordered" evidence="7">
    <location>
        <begin position="1"/>
        <end position="35"/>
    </location>
</feature>